<proteinExistence type="inferred from homology"/>
<dbReference type="PANTHER" id="PTHR46268:SF6">
    <property type="entry name" value="UNIVERSAL STRESS PROTEIN UP12"/>
    <property type="match status" value="1"/>
</dbReference>
<name>A0A1G7D5C1_9FLAO</name>
<organism evidence="3 4">
    <name type="scientific">Pricia antarctica</name>
    <dbReference type="NCBI Taxonomy" id="641691"/>
    <lineage>
        <taxon>Bacteria</taxon>
        <taxon>Pseudomonadati</taxon>
        <taxon>Bacteroidota</taxon>
        <taxon>Flavobacteriia</taxon>
        <taxon>Flavobacteriales</taxon>
        <taxon>Flavobacteriaceae</taxon>
        <taxon>Pricia</taxon>
    </lineage>
</organism>
<dbReference type="EMBL" id="FNAO01000005">
    <property type="protein sequence ID" value="SDE46717.1"/>
    <property type="molecule type" value="Genomic_DNA"/>
</dbReference>
<evidence type="ECO:0000313" key="3">
    <source>
        <dbReference type="EMBL" id="SDE46717.1"/>
    </source>
</evidence>
<dbReference type="InterPro" id="IPR014729">
    <property type="entry name" value="Rossmann-like_a/b/a_fold"/>
</dbReference>
<keyword evidence="4" id="KW-1185">Reference proteome</keyword>
<dbReference type="AlphaFoldDB" id="A0A1G7D5C1"/>
<comment type="similarity">
    <text evidence="1">Belongs to the universal stress protein A family.</text>
</comment>
<feature type="domain" description="UspA" evidence="2">
    <location>
        <begin position="16"/>
        <end position="162"/>
    </location>
</feature>
<protein>
    <submittedName>
        <fullName evidence="3">Nucleotide-binding universal stress protein, UspA family</fullName>
    </submittedName>
</protein>
<evidence type="ECO:0000256" key="1">
    <source>
        <dbReference type="ARBA" id="ARBA00008791"/>
    </source>
</evidence>
<reference evidence="3 4" key="1">
    <citation type="submission" date="2016-10" db="EMBL/GenBank/DDBJ databases">
        <authorList>
            <person name="de Groot N.N."/>
        </authorList>
    </citation>
    <scope>NUCLEOTIDE SEQUENCE [LARGE SCALE GENOMIC DNA]</scope>
    <source>
        <strain evidence="3 4">DSM 23421</strain>
    </source>
</reference>
<dbReference type="Proteomes" id="UP000199109">
    <property type="component" value="Unassembled WGS sequence"/>
</dbReference>
<dbReference type="Gene3D" id="3.40.50.620">
    <property type="entry name" value="HUPs"/>
    <property type="match status" value="2"/>
</dbReference>
<sequence>MVPYTFVAIFPSTTLMKNILIPTDFSENAWNAARYAMDLFKNEKCIFHLLNVYTPAIASSRFMAANFDGAAFEDGAHLHSERGLKTWVERIKKWDNNPYHHYKTISSFSFLVDEIKDTVENHNINLIVTGTKGASGMEEVFMGSNAVRMIKSIKNCPVLAIPQDFDFVTPTEIAFATDFNRFYAQSELQPLIEMAKAFGAAIRIVHVQYEIMALTELQQFNLGMLRKYLKNVEHYVHTVSELNSVSKTLEAFTNELDIHLLAMLNYQHSYMERMTREPVVKRVAFHTQIPLLVIPELGMGLAPKRKSSGQNAVSN</sequence>
<dbReference type="STRING" id="641691.SAMN05421636_105180"/>
<dbReference type="InterPro" id="IPR006016">
    <property type="entry name" value="UspA"/>
</dbReference>
<accession>A0A1G7D5C1</accession>
<dbReference type="PANTHER" id="PTHR46268">
    <property type="entry name" value="STRESS RESPONSE PROTEIN NHAX"/>
    <property type="match status" value="1"/>
</dbReference>
<dbReference type="SUPFAM" id="SSF52402">
    <property type="entry name" value="Adenine nucleotide alpha hydrolases-like"/>
    <property type="match status" value="2"/>
</dbReference>
<evidence type="ECO:0000313" key="4">
    <source>
        <dbReference type="Proteomes" id="UP000199109"/>
    </source>
</evidence>
<dbReference type="CDD" id="cd00293">
    <property type="entry name" value="USP-like"/>
    <property type="match status" value="2"/>
</dbReference>
<evidence type="ECO:0000259" key="2">
    <source>
        <dbReference type="Pfam" id="PF00582"/>
    </source>
</evidence>
<gene>
    <name evidence="3" type="ORF">SAMN05421636_105180</name>
</gene>
<dbReference type="Pfam" id="PF00582">
    <property type="entry name" value="Usp"/>
    <property type="match status" value="1"/>
</dbReference>